<evidence type="ECO:0000313" key="1">
    <source>
        <dbReference type="EMBL" id="KAA8574116.1"/>
    </source>
</evidence>
<comment type="caution">
    <text evidence="1">The sequence shown here is derived from an EMBL/GenBank/DDBJ whole genome shotgun (WGS) entry which is preliminary data.</text>
</comment>
<evidence type="ECO:0000313" key="2">
    <source>
        <dbReference type="Proteomes" id="UP000322873"/>
    </source>
</evidence>
<keyword evidence="2" id="KW-1185">Reference proteome</keyword>
<accession>A0A5M9K1V8</accession>
<name>A0A5M9K1V8_MONFR</name>
<dbReference type="Proteomes" id="UP000322873">
    <property type="component" value="Unassembled WGS sequence"/>
</dbReference>
<dbReference type="AlphaFoldDB" id="A0A5M9K1V8"/>
<reference evidence="1 2" key="1">
    <citation type="submission" date="2019-06" db="EMBL/GenBank/DDBJ databases">
        <title>Genome Sequence of the Brown Rot Fungal Pathogen Monilinia fructicola.</title>
        <authorList>
            <person name="De Miccolis Angelini R.M."/>
            <person name="Landi L."/>
            <person name="Abate D."/>
            <person name="Pollastro S."/>
            <person name="Romanazzi G."/>
            <person name="Faretra F."/>
        </authorList>
    </citation>
    <scope>NUCLEOTIDE SEQUENCE [LARGE SCALE GENOMIC DNA]</scope>
    <source>
        <strain evidence="1 2">Mfrc123</strain>
    </source>
</reference>
<organism evidence="1 2">
    <name type="scientific">Monilinia fructicola</name>
    <name type="common">Brown rot fungus</name>
    <name type="synonym">Ciboria fructicola</name>
    <dbReference type="NCBI Taxonomy" id="38448"/>
    <lineage>
        <taxon>Eukaryota</taxon>
        <taxon>Fungi</taxon>
        <taxon>Dikarya</taxon>
        <taxon>Ascomycota</taxon>
        <taxon>Pezizomycotina</taxon>
        <taxon>Leotiomycetes</taxon>
        <taxon>Helotiales</taxon>
        <taxon>Sclerotiniaceae</taxon>
        <taxon>Monilinia</taxon>
    </lineage>
</organism>
<dbReference type="EMBL" id="VICG01000003">
    <property type="protein sequence ID" value="KAA8574116.1"/>
    <property type="molecule type" value="Genomic_DNA"/>
</dbReference>
<proteinExistence type="predicted"/>
<sequence length="95" mass="11095">MDISNSQTRIRNHSLPPINHLQATFDFIHMVELPKCEYGTASKQASKISRLFSFHSIQYNLTHSFAYTLPIPSPSLHILLFKLRDYNFSIVPKFW</sequence>
<protein>
    <submittedName>
        <fullName evidence="1">Uncharacterized protein</fullName>
    </submittedName>
</protein>
<gene>
    <name evidence="1" type="ORF">EYC84_005638</name>
</gene>